<evidence type="ECO:0000256" key="1">
    <source>
        <dbReference type="SAM" id="MobiDB-lite"/>
    </source>
</evidence>
<evidence type="ECO:0000256" key="2">
    <source>
        <dbReference type="SAM" id="SignalP"/>
    </source>
</evidence>
<comment type="caution">
    <text evidence="3">The sequence shown here is derived from an EMBL/GenBank/DDBJ whole genome shotgun (WGS) entry which is preliminary data.</text>
</comment>
<keyword evidence="2" id="KW-0732">Signal</keyword>
<feature type="compositionally biased region" description="Low complexity" evidence="1">
    <location>
        <begin position="55"/>
        <end position="70"/>
    </location>
</feature>
<feature type="signal peptide" evidence="2">
    <location>
        <begin position="1"/>
        <end position="21"/>
    </location>
</feature>
<sequence length="141" mass="14864">MKKIIMMSALSVIAVSTAAGAADFNTLTTPAAPATAATAPAQPAAAPVVVAPGQTATAPGQYTTTTTTTKTSRKPASLTEARIVPDKTADGNTFKKSDQGYSNIPAYNVVNDQNKPITNDWSRPKNWRIGYKNKNRTPINE</sequence>
<dbReference type="AlphaFoldDB" id="A0A2W5HDY0"/>
<feature type="region of interest" description="Disordered" evidence="1">
    <location>
        <begin position="55"/>
        <end position="106"/>
    </location>
</feature>
<protein>
    <submittedName>
        <fullName evidence="3">Uncharacterized protein</fullName>
    </submittedName>
</protein>
<reference evidence="3 4" key="1">
    <citation type="submission" date="2017-08" db="EMBL/GenBank/DDBJ databases">
        <title>Infants hospitalized years apart are colonized by the same room-sourced microbial strains.</title>
        <authorList>
            <person name="Brooks B."/>
            <person name="Olm M.R."/>
            <person name="Firek B.A."/>
            <person name="Baker R."/>
            <person name="Thomas B.C."/>
            <person name="Morowitz M.J."/>
            <person name="Banfield J.F."/>
        </authorList>
    </citation>
    <scope>NUCLEOTIDE SEQUENCE [LARGE SCALE GENOMIC DNA]</scope>
    <source>
        <strain evidence="3">S2_006_000_R2_64</strain>
    </source>
</reference>
<evidence type="ECO:0000313" key="4">
    <source>
        <dbReference type="Proteomes" id="UP000249739"/>
    </source>
</evidence>
<organism evidence="3 4">
    <name type="scientific">Micavibrio aeruginosavorus</name>
    <dbReference type="NCBI Taxonomy" id="349221"/>
    <lineage>
        <taxon>Bacteria</taxon>
        <taxon>Pseudomonadati</taxon>
        <taxon>Bdellovibrionota</taxon>
        <taxon>Bdellovibrionia</taxon>
        <taxon>Bdellovibrionales</taxon>
        <taxon>Pseudobdellovibrionaceae</taxon>
        <taxon>Micavibrio</taxon>
    </lineage>
</organism>
<feature type="compositionally biased region" description="Basic and acidic residues" evidence="1">
    <location>
        <begin position="83"/>
        <end position="98"/>
    </location>
</feature>
<dbReference type="EMBL" id="QFOT01000030">
    <property type="protein sequence ID" value="PZP56306.1"/>
    <property type="molecule type" value="Genomic_DNA"/>
</dbReference>
<evidence type="ECO:0000313" key="3">
    <source>
        <dbReference type="EMBL" id="PZP56306.1"/>
    </source>
</evidence>
<proteinExistence type="predicted"/>
<gene>
    <name evidence="3" type="ORF">DI586_04075</name>
</gene>
<dbReference type="Proteomes" id="UP000249739">
    <property type="component" value="Unassembled WGS sequence"/>
</dbReference>
<feature type="chain" id="PRO_5016098496" evidence="2">
    <location>
        <begin position="22"/>
        <end position="141"/>
    </location>
</feature>
<accession>A0A2W5HDY0</accession>
<name>A0A2W5HDY0_9BACT</name>